<organism evidence="3 4">
    <name type="scientific">Candidatus Sungbacteria bacterium RIFCSPLOWO2_01_FULL_60_25</name>
    <dbReference type="NCBI Taxonomy" id="1802281"/>
    <lineage>
        <taxon>Bacteria</taxon>
        <taxon>Candidatus Sungiibacteriota</taxon>
    </lineage>
</organism>
<protein>
    <submittedName>
        <fullName evidence="3">Uncharacterized protein</fullName>
    </submittedName>
</protein>
<proteinExistence type="predicted"/>
<evidence type="ECO:0000313" key="3">
    <source>
        <dbReference type="EMBL" id="OHA10084.1"/>
    </source>
</evidence>
<dbReference type="EMBL" id="MHQT01000005">
    <property type="protein sequence ID" value="OHA10084.1"/>
    <property type="molecule type" value="Genomic_DNA"/>
</dbReference>
<evidence type="ECO:0000256" key="2">
    <source>
        <dbReference type="SAM" id="Phobius"/>
    </source>
</evidence>
<feature type="region of interest" description="Disordered" evidence="1">
    <location>
        <begin position="101"/>
        <end position="126"/>
    </location>
</feature>
<keyword evidence="2" id="KW-1133">Transmembrane helix</keyword>
<keyword evidence="2" id="KW-0812">Transmembrane</keyword>
<keyword evidence="2" id="KW-0472">Membrane</keyword>
<comment type="caution">
    <text evidence="3">The sequence shown here is derived from an EMBL/GenBank/DDBJ whole genome shotgun (WGS) entry which is preliminary data.</text>
</comment>
<gene>
    <name evidence="3" type="ORF">A3A44_00365</name>
</gene>
<dbReference type="AlphaFoldDB" id="A0A1G2LEY4"/>
<dbReference type="STRING" id="1802281.A3A44_00365"/>
<accession>A0A1G2LEY4</accession>
<name>A0A1G2LEY4_9BACT</name>
<evidence type="ECO:0000256" key="1">
    <source>
        <dbReference type="SAM" id="MobiDB-lite"/>
    </source>
</evidence>
<dbReference type="Proteomes" id="UP000178977">
    <property type="component" value="Unassembled WGS sequence"/>
</dbReference>
<reference evidence="3 4" key="1">
    <citation type="journal article" date="2016" name="Nat. Commun.">
        <title>Thousands of microbial genomes shed light on interconnected biogeochemical processes in an aquifer system.</title>
        <authorList>
            <person name="Anantharaman K."/>
            <person name="Brown C.T."/>
            <person name="Hug L.A."/>
            <person name="Sharon I."/>
            <person name="Castelle C.J."/>
            <person name="Probst A.J."/>
            <person name="Thomas B.C."/>
            <person name="Singh A."/>
            <person name="Wilkins M.J."/>
            <person name="Karaoz U."/>
            <person name="Brodie E.L."/>
            <person name="Williams K.H."/>
            <person name="Hubbard S.S."/>
            <person name="Banfield J.F."/>
        </authorList>
    </citation>
    <scope>NUCLEOTIDE SEQUENCE [LARGE SCALE GENOMIC DNA]</scope>
</reference>
<sequence length="210" mass="21942">MPKDRGLIARIRRRPEYQRRIAGTALYLIIAAGAMLFWARSFSGLMMPSSEPSGEAESSARPSPLSPFASIRDEFARAGGGFADLMRAIPGILGKTEDLAARPAPAGNEPGSATNGTNAAAATPQTALPEKEIVIVPPEATGAPTPTRIARVEQNGIAAEIVLDAADSLASPRIPALAPSAKTAAVLAASSRSSFLDPIRNILLSFTRDR</sequence>
<feature type="transmembrane region" description="Helical" evidence="2">
    <location>
        <begin position="21"/>
        <end position="39"/>
    </location>
</feature>
<feature type="compositionally biased region" description="Low complexity" evidence="1">
    <location>
        <begin position="113"/>
        <end position="126"/>
    </location>
</feature>
<evidence type="ECO:0000313" key="4">
    <source>
        <dbReference type="Proteomes" id="UP000178977"/>
    </source>
</evidence>